<evidence type="ECO:0000313" key="13">
    <source>
        <dbReference type="Proteomes" id="UP000332933"/>
    </source>
</evidence>
<reference evidence="12 13" key="1">
    <citation type="submission" date="2019-03" db="EMBL/GenBank/DDBJ databases">
        <authorList>
            <person name="Gaulin E."/>
            <person name="Dumas B."/>
        </authorList>
    </citation>
    <scope>NUCLEOTIDE SEQUENCE [LARGE SCALE GENOMIC DNA]</scope>
    <source>
        <strain evidence="12">CBS 568.67</strain>
    </source>
</reference>
<feature type="domain" description="O-GlcNAc transferase C-terminal" evidence="10">
    <location>
        <begin position="508"/>
        <end position="647"/>
    </location>
</feature>
<dbReference type="GO" id="GO:0006493">
    <property type="term" value="P:protein O-linked glycosylation"/>
    <property type="evidence" value="ECO:0007669"/>
    <property type="project" value="TreeGrafter"/>
</dbReference>
<evidence type="ECO:0000313" key="12">
    <source>
        <dbReference type="EMBL" id="VFT96156.1"/>
    </source>
</evidence>
<feature type="repeat" description="TPR" evidence="8">
    <location>
        <begin position="213"/>
        <end position="246"/>
    </location>
</feature>
<dbReference type="Proteomes" id="UP000332933">
    <property type="component" value="Unassembled WGS sequence"/>
</dbReference>
<protein>
    <recommendedName>
        <fullName evidence="3">protein O-GlcNAc transferase</fullName>
        <ecNumber evidence="3">2.4.1.255</ecNumber>
    </recommendedName>
</protein>
<dbReference type="PANTHER" id="PTHR44998">
    <property type="match status" value="1"/>
</dbReference>
<dbReference type="SUPFAM" id="SSF48452">
    <property type="entry name" value="TPR-like"/>
    <property type="match status" value="1"/>
</dbReference>
<evidence type="ECO:0000256" key="7">
    <source>
        <dbReference type="ARBA" id="ARBA00022803"/>
    </source>
</evidence>
<proteinExistence type="inferred from homology"/>
<organism evidence="12 13">
    <name type="scientific">Aphanomyces stellatus</name>
    <dbReference type="NCBI Taxonomy" id="120398"/>
    <lineage>
        <taxon>Eukaryota</taxon>
        <taxon>Sar</taxon>
        <taxon>Stramenopiles</taxon>
        <taxon>Oomycota</taxon>
        <taxon>Saprolegniomycetes</taxon>
        <taxon>Saprolegniales</taxon>
        <taxon>Verrucalvaceae</taxon>
        <taxon>Aphanomyces</taxon>
    </lineage>
</organism>
<keyword evidence="13" id="KW-1185">Reference proteome</keyword>
<accession>A0A485LEI6</accession>
<evidence type="ECO:0000256" key="8">
    <source>
        <dbReference type="PROSITE-ProRule" id="PRU00339"/>
    </source>
</evidence>
<dbReference type="InterPro" id="IPR011990">
    <property type="entry name" value="TPR-like_helical_dom_sf"/>
</dbReference>
<dbReference type="EMBL" id="VJMH01006521">
    <property type="protein sequence ID" value="KAF0689062.1"/>
    <property type="molecule type" value="Genomic_DNA"/>
</dbReference>
<dbReference type="Gene3D" id="3.40.50.2000">
    <property type="entry name" value="Glycogen Phosphorylase B"/>
    <property type="match status" value="1"/>
</dbReference>
<evidence type="ECO:0000256" key="4">
    <source>
        <dbReference type="ARBA" id="ARBA00022676"/>
    </source>
</evidence>
<dbReference type="InterPro" id="IPR029489">
    <property type="entry name" value="OGT/SEC/SPY_C"/>
</dbReference>
<feature type="signal peptide" evidence="9">
    <location>
        <begin position="1"/>
        <end position="16"/>
    </location>
</feature>
<dbReference type="Gene3D" id="1.25.40.10">
    <property type="entry name" value="Tetratricopeptide repeat domain"/>
    <property type="match status" value="2"/>
</dbReference>
<evidence type="ECO:0000256" key="3">
    <source>
        <dbReference type="ARBA" id="ARBA00011970"/>
    </source>
</evidence>
<dbReference type="InterPro" id="IPR019734">
    <property type="entry name" value="TPR_rpt"/>
</dbReference>
<dbReference type="PROSITE" id="PS51257">
    <property type="entry name" value="PROKAR_LIPOPROTEIN"/>
    <property type="match status" value="1"/>
</dbReference>
<dbReference type="Pfam" id="PF13432">
    <property type="entry name" value="TPR_16"/>
    <property type="match status" value="1"/>
</dbReference>
<dbReference type="OrthoDB" id="9991317at2759"/>
<evidence type="ECO:0000256" key="6">
    <source>
        <dbReference type="ARBA" id="ARBA00022737"/>
    </source>
</evidence>
<dbReference type="AlphaFoldDB" id="A0A485LEI6"/>
<dbReference type="SMART" id="SM00028">
    <property type="entry name" value="TPR"/>
    <property type="match status" value="4"/>
</dbReference>
<comment type="similarity">
    <text evidence="2">Belongs to the glycosyltransferase 41 family. O-GlcNAc transferase subfamily.</text>
</comment>
<evidence type="ECO:0000259" key="10">
    <source>
        <dbReference type="Pfam" id="PF13844"/>
    </source>
</evidence>
<reference evidence="11" key="2">
    <citation type="submission" date="2019-06" db="EMBL/GenBank/DDBJ databases">
        <title>Genomics analysis of Aphanomyces spp. identifies a new class of oomycete effector associated with host adaptation.</title>
        <authorList>
            <person name="Gaulin E."/>
        </authorList>
    </citation>
    <scope>NUCLEOTIDE SEQUENCE</scope>
    <source>
        <strain evidence="11">CBS 578.67</strain>
    </source>
</reference>
<dbReference type="GO" id="GO:0097363">
    <property type="term" value="F:protein O-acetylglucosaminyltransferase activity"/>
    <property type="evidence" value="ECO:0007669"/>
    <property type="project" value="UniProtKB-EC"/>
</dbReference>
<dbReference type="PROSITE" id="PS50005">
    <property type="entry name" value="TPR"/>
    <property type="match status" value="1"/>
</dbReference>
<keyword evidence="4" id="KW-0328">Glycosyltransferase</keyword>
<dbReference type="Pfam" id="PF13844">
    <property type="entry name" value="Glyco_transf_41"/>
    <property type="match status" value="1"/>
</dbReference>
<dbReference type="Gene3D" id="3.40.50.11380">
    <property type="match status" value="1"/>
</dbReference>
<sequence length="889" mass="99718">MKFVAALASWLLYACATRPSRYEYTLASFQTPLLQILVPTNGEVLASSEVSIEIAVRDEIMPAPFHNSKVCVGMNADSPPDVAARTEFESCFDQMNNTVFHANGLHPGTSYAVRVLLIDRGNVIAISMRHFRVAAISIEGHDVTVSMALQHALALHQNGDTENAAGIYYRILAETPNHGHTLHLLGLVLFQSGRTDEAIPLIEQALRGNSTFEEFHNSMGLCLKELGRFDDAVASFETAIRLRPSFLEARFNFATLLQAMGNYTQSILALAPLAQLIQRHEADVLHPTVQHDVFKRLLELYHGIERFDLALERVDDAIALWPMDATFRNERGNLYLRMDHVDAARSDYAVAAQSGMFMNAVIVVEAVGDIETALEEYDRLLTATAAQNLPQGQVLVMQAGVLPRILPRSDALLDRYRDEMDARLDALIARTVNFTDSMDPVLGGYPTGFPLFSHNRNNKSLRQKLARLYELYCPATNTAEYIVPKPKIVLPSRAIATTPRPWVVDVPRKRPRVGFVSKFFETVPTGPLTHDLIVQLDPAQFEIFVFAVSPTVETPELVAFARDMEHLIVLPNDLSACAQEIKRHNLDVLIYPELGGDKLTYFLAYTKLATVQAVWYDHADTTGIPAIDYFVTSEFEAPGFQAHYSEEVFPLQGMGIYTTATPVDPHVTIDQVRTSVARDFNVPVSMHFYLIVDPIANLHPDMDEVMTLIFDRDPNAHIFFLAHSSASELRDRFVDRLVREPGMAQHVKRVHYFLDVDEPRTFLLIQSCDVLLMGLYANKLQPALLALSVGTPYVTLPRDVWRTRIPYGFLKQMNVLDGVVASVVEYADVAVRLVVDKPFREDVVTRLRSNRDKIFQDADAVAEWTRFLHVAVDEATRRVDETVMALLTS</sequence>
<keyword evidence="5" id="KW-0808">Transferase</keyword>
<dbReference type="Pfam" id="PF12895">
    <property type="entry name" value="ANAPC3"/>
    <property type="match status" value="1"/>
</dbReference>
<keyword evidence="7 8" id="KW-0802">TPR repeat</keyword>
<dbReference type="EMBL" id="CAADRA010006542">
    <property type="protein sequence ID" value="VFT96156.1"/>
    <property type="molecule type" value="Genomic_DNA"/>
</dbReference>
<feature type="chain" id="PRO_5033827339" description="protein O-GlcNAc transferase" evidence="9">
    <location>
        <begin position="17"/>
        <end position="889"/>
    </location>
</feature>
<dbReference type="EC" id="2.4.1.255" evidence="3"/>
<evidence type="ECO:0000256" key="5">
    <source>
        <dbReference type="ARBA" id="ARBA00022679"/>
    </source>
</evidence>
<gene>
    <name evidence="12" type="primary">Aste57867_19443</name>
    <name evidence="11" type="ORF">As57867_019379</name>
    <name evidence="12" type="ORF">ASTE57867_19443</name>
</gene>
<evidence type="ECO:0000313" key="11">
    <source>
        <dbReference type="EMBL" id="KAF0689062.1"/>
    </source>
</evidence>
<name>A0A485LEI6_9STRA</name>
<keyword evidence="6" id="KW-0677">Repeat</keyword>
<evidence type="ECO:0000256" key="1">
    <source>
        <dbReference type="ARBA" id="ARBA00004922"/>
    </source>
</evidence>
<keyword evidence="9" id="KW-0732">Signal</keyword>
<evidence type="ECO:0000256" key="2">
    <source>
        <dbReference type="ARBA" id="ARBA00005386"/>
    </source>
</evidence>
<comment type="pathway">
    <text evidence="1">Protein modification; protein glycosylation.</text>
</comment>
<dbReference type="PANTHER" id="PTHR44998:SF1">
    <property type="entry name" value="UDP-N-ACETYLGLUCOSAMINE--PEPTIDE N-ACETYLGLUCOSAMINYLTRANSFERASE 110 KDA SUBUNIT"/>
    <property type="match status" value="1"/>
</dbReference>
<evidence type="ECO:0000256" key="9">
    <source>
        <dbReference type="SAM" id="SignalP"/>
    </source>
</evidence>